<gene>
    <name evidence="1" type="ORF">L2E82_49399</name>
</gene>
<comment type="caution">
    <text evidence="1">The sequence shown here is derived from an EMBL/GenBank/DDBJ whole genome shotgun (WGS) entry which is preliminary data.</text>
</comment>
<name>A0ACB8Z4N2_CICIN</name>
<dbReference type="EMBL" id="CM042017">
    <property type="protein sequence ID" value="KAI3691180.1"/>
    <property type="molecule type" value="Genomic_DNA"/>
</dbReference>
<accession>A0ACB8Z4N2</accession>
<protein>
    <submittedName>
        <fullName evidence="1">Uncharacterized protein</fullName>
    </submittedName>
</protein>
<sequence>MEAHYTHRRNRETPVEKIHARNGYRDYRTFADVARHAAGPPPSRSSPTTPSSPPSPPPPPPPPPPPTEIPIRKNFLIDEYGRDILNEEGIRNNIEPASGEHNNDPVNGKEGNDVEVEEGEFIRDVEKKYEDGGDASLPNMESPDNSVPKL</sequence>
<dbReference type="Proteomes" id="UP001055811">
    <property type="component" value="Linkage Group LG09"/>
</dbReference>
<organism evidence="1 2">
    <name type="scientific">Cichorium intybus</name>
    <name type="common">Chicory</name>
    <dbReference type="NCBI Taxonomy" id="13427"/>
    <lineage>
        <taxon>Eukaryota</taxon>
        <taxon>Viridiplantae</taxon>
        <taxon>Streptophyta</taxon>
        <taxon>Embryophyta</taxon>
        <taxon>Tracheophyta</taxon>
        <taxon>Spermatophyta</taxon>
        <taxon>Magnoliopsida</taxon>
        <taxon>eudicotyledons</taxon>
        <taxon>Gunneridae</taxon>
        <taxon>Pentapetalae</taxon>
        <taxon>asterids</taxon>
        <taxon>campanulids</taxon>
        <taxon>Asterales</taxon>
        <taxon>Asteraceae</taxon>
        <taxon>Cichorioideae</taxon>
        <taxon>Cichorieae</taxon>
        <taxon>Cichoriinae</taxon>
        <taxon>Cichorium</taxon>
    </lineage>
</organism>
<reference evidence="1 2" key="2">
    <citation type="journal article" date="2022" name="Mol. Ecol. Resour.">
        <title>The genomes of chicory, endive, great burdock and yacon provide insights into Asteraceae paleo-polyploidization history and plant inulin production.</title>
        <authorList>
            <person name="Fan W."/>
            <person name="Wang S."/>
            <person name="Wang H."/>
            <person name="Wang A."/>
            <person name="Jiang F."/>
            <person name="Liu H."/>
            <person name="Zhao H."/>
            <person name="Xu D."/>
            <person name="Zhang Y."/>
        </authorList>
    </citation>
    <scope>NUCLEOTIDE SEQUENCE [LARGE SCALE GENOMIC DNA]</scope>
    <source>
        <strain evidence="2">cv. Punajuju</strain>
        <tissue evidence="1">Leaves</tissue>
    </source>
</reference>
<reference evidence="2" key="1">
    <citation type="journal article" date="2022" name="Mol. Ecol. Resour.">
        <title>The genomes of chicory, endive, great burdock and yacon provide insights into Asteraceae palaeo-polyploidization history and plant inulin production.</title>
        <authorList>
            <person name="Fan W."/>
            <person name="Wang S."/>
            <person name="Wang H."/>
            <person name="Wang A."/>
            <person name="Jiang F."/>
            <person name="Liu H."/>
            <person name="Zhao H."/>
            <person name="Xu D."/>
            <person name="Zhang Y."/>
        </authorList>
    </citation>
    <scope>NUCLEOTIDE SEQUENCE [LARGE SCALE GENOMIC DNA]</scope>
    <source>
        <strain evidence="2">cv. Punajuju</strain>
    </source>
</reference>
<proteinExistence type="predicted"/>
<evidence type="ECO:0000313" key="1">
    <source>
        <dbReference type="EMBL" id="KAI3691180.1"/>
    </source>
</evidence>
<keyword evidence="2" id="KW-1185">Reference proteome</keyword>
<evidence type="ECO:0000313" key="2">
    <source>
        <dbReference type="Proteomes" id="UP001055811"/>
    </source>
</evidence>